<feature type="transmembrane region" description="Helical" evidence="1">
    <location>
        <begin position="134"/>
        <end position="155"/>
    </location>
</feature>
<accession>A0ABT1Q095</accession>
<proteinExistence type="predicted"/>
<evidence type="ECO:0000313" key="3">
    <source>
        <dbReference type="Proteomes" id="UP001057702"/>
    </source>
</evidence>
<evidence type="ECO:0000313" key="2">
    <source>
        <dbReference type="EMBL" id="MCQ4083337.1"/>
    </source>
</evidence>
<feature type="transmembrane region" description="Helical" evidence="1">
    <location>
        <begin position="44"/>
        <end position="60"/>
    </location>
</feature>
<feature type="transmembrane region" description="Helical" evidence="1">
    <location>
        <begin position="66"/>
        <end position="86"/>
    </location>
</feature>
<reference evidence="2" key="1">
    <citation type="submission" date="2022-06" db="EMBL/GenBank/DDBJ databases">
        <title>Draft genome sequence of Streptomyces sp. RB6PN25 isolated from peat swamp forest in Thailand.</title>
        <authorList>
            <person name="Duangmal K."/>
            <person name="Klaysubun C."/>
        </authorList>
    </citation>
    <scope>NUCLEOTIDE SEQUENCE</scope>
    <source>
        <strain evidence="2">RB6PN25</strain>
    </source>
</reference>
<keyword evidence="1" id="KW-0472">Membrane</keyword>
<dbReference type="InterPro" id="IPR033458">
    <property type="entry name" value="DUF5134"/>
</dbReference>
<sequence length="201" mass="20354">MHGPPLVGWLLVVTGSATGLSCLLRMRAGCAAAPGERRTARDEGVMGLGMGLMAVPAPVLDQHPWGPPLFVVAFGAMALRFAVLARDERHRFHHAVEAAAMAYTALAMGTGGGSGMAGMAGAPGMGSQAGAPTGIPVLTGVLLCYFAVYALATGIRMLPAAGRAPVTVTGPRAGSLLEAPELAAACRLSLGIGMFTMLLTM</sequence>
<keyword evidence="1" id="KW-0812">Transmembrane</keyword>
<name>A0ABT1Q095_9ACTN</name>
<dbReference type="Pfam" id="PF17197">
    <property type="entry name" value="DUF5134"/>
    <property type="match status" value="1"/>
</dbReference>
<protein>
    <submittedName>
        <fullName evidence="2">DUF5134 domain-containing protein</fullName>
    </submittedName>
</protein>
<dbReference type="EMBL" id="JANFNG010000020">
    <property type="protein sequence ID" value="MCQ4083337.1"/>
    <property type="molecule type" value="Genomic_DNA"/>
</dbReference>
<feature type="transmembrane region" description="Helical" evidence="1">
    <location>
        <begin position="98"/>
        <end position="122"/>
    </location>
</feature>
<dbReference type="Proteomes" id="UP001057702">
    <property type="component" value="Unassembled WGS sequence"/>
</dbReference>
<dbReference type="RefSeq" id="WP_255922275.1">
    <property type="nucleotide sequence ID" value="NZ_JANFNG010000020.1"/>
</dbReference>
<feature type="transmembrane region" description="Helical" evidence="1">
    <location>
        <begin position="6"/>
        <end position="24"/>
    </location>
</feature>
<gene>
    <name evidence="2" type="ORF">NGB36_22705</name>
</gene>
<keyword evidence="3" id="KW-1185">Reference proteome</keyword>
<evidence type="ECO:0000256" key="1">
    <source>
        <dbReference type="SAM" id="Phobius"/>
    </source>
</evidence>
<organism evidence="2 3">
    <name type="scientific">Streptomyces humicola</name>
    <dbReference type="NCBI Taxonomy" id="2953240"/>
    <lineage>
        <taxon>Bacteria</taxon>
        <taxon>Bacillati</taxon>
        <taxon>Actinomycetota</taxon>
        <taxon>Actinomycetes</taxon>
        <taxon>Kitasatosporales</taxon>
        <taxon>Streptomycetaceae</taxon>
        <taxon>Streptomyces</taxon>
    </lineage>
</organism>
<keyword evidence="1" id="KW-1133">Transmembrane helix</keyword>
<comment type="caution">
    <text evidence="2">The sequence shown here is derived from an EMBL/GenBank/DDBJ whole genome shotgun (WGS) entry which is preliminary data.</text>
</comment>